<evidence type="ECO:0000256" key="1">
    <source>
        <dbReference type="SAM" id="MobiDB-lite"/>
    </source>
</evidence>
<dbReference type="Proteomes" id="UP000887574">
    <property type="component" value="Unplaced"/>
</dbReference>
<organism evidence="4 5">
    <name type="scientific">Ditylenchus dipsaci</name>
    <dbReference type="NCBI Taxonomy" id="166011"/>
    <lineage>
        <taxon>Eukaryota</taxon>
        <taxon>Metazoa</taxon>
        <taxon>Ecdysozoa</taxon>
        <taxon>Nematoda</taxon>
        <taxon>Chromadorea</taxon>
        <taxon>Rhabditida</taxon>
        <taxon>Tylenchina</taxon>
        <taxon>Tylenchomorpha</taxon>
        <taxon>Sphaerularioidea</taxon>
        <taxon>Anguinidae</taxon>
        <taxon>Anguininae</taxon>
        <taxon>Ditylenchus</taxon>
    </lineage>
</organism>
<dbReference type="WBParaSite" id="jg6552">
    <property type="protein sequence ID" value="jg6552"/>
    <property type="gene ID" value="jg6552"/>
</dbReference>
<evidence type="ECO:0000313" key="4">
    <source>
        <dbReference type="Proteomes" id="UP000887574"/>
    </source>
</evidence>
<keyword evidence="3" id="KW-0732">Signal</keyword>
<feature type="region of interest" description="Disordered" evidence="1">
    <location>
        <begin position="36"/>
        <end position="114"/>
    </location>
</feature>
<proteinExistence type="predicted"/>
<evidence type="ECO:0000256" key="2">
    <source>
        <dbReference type="SAM" id="Phobius"/>
    </source>
</evidence>
<feature type="chain" id="PRO_5036674546" evidence="3">
    <location>
        <begin position="18"/>
        <end position="376"/>
    </location>
</feature>
<feature type="compositionally biased region" description="Basic residues" evidence="1">
    <location>
        <begin position="61"/>
        <end position="79"/>
    </location>
</feature>
<feature type="compositionally biased region" description="Basic and acidic residues" evidence="1">
    <location>
        <begin position="99"/>
        <end position="110"/>
    </location>
</feature>
<keyword evidence="2" id="KW-0812">Transmembrane</keyword>
<keyword evidence="2" id="KW-0472">Membrane</keyword>
<keyword evidence="2" id="KW-1133">Transmembrane helix</keyword>
<name>A0A915EJG6_9BILA</name>
<accession>A0A915EJG6</accession>
<reference evidence="5" key="1">
    <citation type="submission" date="2022-11" db="UniProtKB">
        <authorList>
            <consortium name="WormBaseParasite"/>
        </authorList>
    </citation>
    <scope>IDENTIFICATION</scope>
</reference>
<sequence>MLHYVLGLLFALWVCYEIDRTRKRDGKSRIYVLEENEKSRMQSIARKEHHSKKSDHEKKSDHHSKKSNHSDKGKRRKTKSGSNDSKHKKDGKKKGKKGSKNENKGSETKRMIPLLPRAPLIRENMITVDFGGVTVENSHTTTEIIRGTLPSGAGAMPTPELKYAVEIRHVIHGAPTKASGRLADRTMLGYRHKREHLGAFERLETSKEVVFVNRIKAWAFPTSNEVNIFCNLRVCMSHFCSFANCTEASEPAKRLRRHHQMVLTRGTSDTGTLSDLTGGLSAVIAPTELVTGEPVINEDGVCLKKEELWLIAGCAFLFLVLVLMGGCMVMRYCGDMLKSKQQHQEVEHNKVALEEFMSSRKGATTRNVDRQQNVRI</sequence>
<keyword evidence="4" id="KW-1185">Reference proteome</keyword>
<feature type="compositionally biased region" description="Basic residues" evidence="1">
    <location>
        <begin position="86"/>
        <end position="98"/>
    </location>
</feature>
<protein>
    <submittedName>
        <fullName evidence="5">ZP domain-containing protein</fullName>
    </submittedName>
</protein>
<feature type="signal peptide" evidence="3">
    <location>
        <begin position="1"/>
        <end position="17"/>
    </location>
</feature>
<evidence type="ECO:0000256" key="3">
    <source>
        <dbReference type="SAM" id="SignalP"/>
    </source>
</evidence>
<feature type="transmembrane region" description="Helical" evidence="2">
    <location>
        <begin position="308"/>
        <end position="330"/>
    </location>
</feature>
<evidence type="ECO:0000313" key="5">
    <source>
        <dbReference type="WBParaSite" id="jg6552"/>
    </source>
</evidence>
<dbReference type="AlphaFoldDB" id="A0A915EJG6"/>